<dbReference type="GO" id="GO:0046872">
    <property type="term" value="F:metal ion binding"/>
    <property type="evidence" value="ECO:0007669"/>
    <property type="project" value="InterPro"/>
</dbReference>
<protein>
    <recommendedName>
        <fullName evidence="1">HMA domain-containing protein</fullName>
    </recommendedName>
</protein>
<sequence length="80" mass="8517">MPTIQIKAEMVCDGCSGAIGRIVKKIDGVEEVTFDGVGGEGLGTVNITIKDGEDAEKAKGVIFEKLQKWGEMADKKVSMD</sequence>
<dbReference type="CDD" id="cd00371">
    <property type="entry name" value="HMA"/>
    <property type="match status" value="1"/>
</dbReference>
<proteinExistence type="evidence at transcript level"/>
<dbReference type="InterPro" id="IPR006121">
    <property type="entry name" value="HMA_dom"/>
</dbReference>
<reference evidence="2" key="1">
    <citation type="journal article" date="2007" name="Proc. Natl. Acad. Sci. U.S.A.">
        <title>Spliced leader RNA trans-splicing in dinoflagellates.</title>
        <authorList>
            <person name="Zhang H."/>
            <person name="Hou Y."/>
            <person name="Miranda L."/>
            <person name="Campbell D.A."/>
            <person name="Sturm N.R."/>
            <person name="Gaasterland T."/>
            <person name="Lin S."/>
        </authorList>
    </citation>
    <scope>NUCLEOTIDE SEQUENCE</scope>
    <source>
        <strain evidence="2">CCMP1975</strain>
    </source>
</reference>
<dbReference type="AlphaFoldDB" id="A7WPY2"/>
<feature type="domain" description="HMA" evidence="1">
    <location>
        <begin position="9"/>
        <end position="39"/>
    </location>
</feature>
<dbReference type="InterPro" id="IPR036163">
    <property type="entry name" value="HMA_dom_sf"/>
</dbReference>
<organism evidence="2">
    <name type="scientific">Karlodinium veneficum</name>
    <name type="common">Dinoflagellate</name>
    <name type="synonym">Karlodinium micrum</name>
    <dbReference type="NCBI Taxonomy" id="407301"/>
    <lineage>
        <taxon>Eukaryota</taxon>
        <taxon>Sar</taxon>
        <taxon>Alveolata</taxon>
        <taxon>Dinophyceae</taxon>
        <taxon>Gymnodiniales</taxon>
        <taxon>Kareniaceae</taxon>
        <taxon>Karlodinium</taxon>
    </lineage>
</organism>
<evidence type="ECO:0000259" key="1">
    <source>
        <dbReference type="Pfam" id="PF00403"/>
    </source>
</evidence>
<dbReference type="EMBL" id="EF134179">
    <property type="protein sequence ID" value="ABV22293.1"/>
    <property type="molecule type" value="mRNA"/>
</dbReference>
<dbReference type="Gene3D" id="3.30.70.100">
    <property type="match status" value="1"/>
</dbReference>
<dbReference type="Pfam" id="PF00403">
    <property type="entry name" value="HMA"/>
    <property type="match status" value="1"/>
</dbReference>
<dbReference type="SUPFAM" id="SSF55008">
    <property type="entry name" value="HMA, heavy metal-associated domain"/>
    <property type="match status" value="1"/>
</dbReference>
<dbReference type="EMBL" id="EF134178">
    <property type="protein sequence ID" value="ABV22292.1"/>
    <property type="molecule type" value="mRNA"/>
</dbReference>
<name>A7WPY2_KARVE</name>
<evidence type="ECO:0000313" key="2">
    <source>
        <dbReference type="EMBL" id="ABV22292.1"/>
    </source>
</evidence>
<accession>A7WPY2</accession>